<dbReference type="Pfam" id="PF24883">
    <property type="entry name" value="NPHP3_N"/>
    <property type="match status" value="1"/>
</dbReference>
<keyword evidence="4" id="KW-1185">Reference proteome</keyword>
<feature type="domain" description="Nephrocystin 3-like N-terminal" evidence="2">
    <location>
        <begin position="191"/>
        <end position="281"/>
    </location>
</feature>
<dbReference type="InterPro" id="IPR056884">
    <property type="entry name" value="NPHP3-like_N"/>
</dbReference>
<sequence>MINIVTKIKDASNSDSRWSSFRVALKSYWKRDEIAQIEEGLKRLQRLVTLEMCNISNIYHKIHLKGLANFRRESQTLGIQQSTKLKYMEAMLQKLVERQQERAPETPSLPAESLSTELSSLERMMSQLGVSERRVNREISILRSLGFESRKVRHCGIPVAHQETFRWVFDPNTSELPATSEINTKKGANDLLDWLRNGQGMFWVSGKPGSGKLTFMKYLADHPQTPSELSKWSHPHPVVIASHYFWSPGTDMQKSQQGLLQGLLYDIFRHCPDLIEATCESRWVEDDCGSQSPWTI</sequence>
<reference evidence="3 4" key="1">
    <citation type="journal article" date="2025" name="Microbiol. Resour. Announc.">
        <title>Draft genome sequences for Neonectria magnoliae and Neonectria punicea, canker pathogens of Liriodendron tulipifera and Acer saccharum in West Virginia.</title>
        <authorList>
            <person name="Petronek H.M."/>
            <person name="Kasson M.T."/>
            <person name="Metheny A.M."/>
            <person name="Stauder C.M."/>
            <person name="Lovett B."/>
            <person name="Lynch S.C."/>
            <person name="Garnas J.R."/>
            <person name="Kasson L.R."/>
            <person name="Stajich J.E."/>
        </authorList>
    </citation>
    <scope>NUCLEOTIDE SEQUENCE [LARGE SCALE GENOMIC DNA]</scope>
    <source>
        <strain evidence="3 4">NRRL 64653</strain>
    </source>
</reference>
<evidence type="ECO:0000259" key="2">
    <source>
        <dbReference type="Pfam" id="PF24883"/>
    </source>
</evidence>
<accession>A0ABR1HVP1</accession>
<comment type="caution">
    <text evidence="3">The sequence shown here is derived from an EMBL/GenBank/DDBJ whole genome shotgun (WGS) entry which is preliminary data.</text>
</comment>
<dbReference type="Proteomes" id="UP001498476">
    <property type="component" value="Unassembled WGS sequence"/>
</dbReference>
<evidence type="ECO:0000313" key="4">
    <source>
        <dbReference type="Proteomes" id="UP001498476"/>
    </source>
</evidence>
<keyword evidence="1" id="KW-0677">Repeat</keyword>
<organism evidence="3 4">
    <name type="scientific">Neonectria punicea</name>
    <dbReference type="NCBI Taxonomy" id="979145"/>
    <lineage>
        <taxon>Eukaryota</taxon>
        <taxon>Fungi</taxon>
        <taxon>Dikarya</taxon>
        <taxon>Ascomycota</taxon>
        <taxon>Pezizomycotina</taxon>
        <taxon>Sordariomycetes</taxon>
        <taxon>Hypocreomycetidae</taxon>
        <taxon>Hypocreales</taxon>
        <taxon>Nectriaceae</taxon>
        <taxon>Neonectria</taxon>
    </lineage>
</organism>
<name>A0ABR1HVP1_9HYPO</name>
<gene>
    <name evidence="3" type="ORF">QQX98_000020</name>
</gene>
<protein>
    <recommendedName>
        <fullName evidence="2">Nephrocystin 3-like N-terminal domain-containing protein</fullName>
    </recommendedName>
</protein>
<proteinExistence type="predicted"/>
<dbReference type="PANTHER" id="PTHR10039">
    <property type="entry name" value="AMELOGENIN"/>
    <property type="match status" value="1"/>
</dbReference>
<dbReference type="PANTHER" id="PTHR10039:SF5">
    <property type="entry name" value="NACHT DOMAIN-CONTAINING PROTEIN"/>
    <property type="match status" value="1"/>
</dbReference>
<dbReference type="EMBL" id="JAZAVJ010000001">
    <property type="protein sequence ID" value="KAK7425106.1"/>
    <property type="molecule type" value="Genomic_DNA"/>
</dbReference>
<evidence type="ECO:0000313" key="3">
    <source>
        <dbReference type="EMBL" id="KAK7425106.1"/>
    </source>
</evidence>
<evidence type="ECO:0000256" key="1">
    <source>
        <dbReference type="ARBA" id="ARBA00022737"/>
    </source>
</evidence>